<evidence type="ECO:0000313" key="3">
    <source>
        <dbReference type="Proteomes" id="UP000233469"/>
    </source>
</evidence>
<dbReference type="VEuPathDB" id="FungiDB:RhiirA1_481863"/>
<sequence>MSNHYHACIIHHKSLLLYFILKDNKIPDDSKAKSFKDFHATHFYKRWTKKRIKNNFSNCLEISFTTSYYMYKCNAIAKKGFNFIYEAHFEALQRHTFNNANLKKDASTEDKLRDKKFIVPSPGYYTFLLPYSGHETISKPIAADKYCAITSDKLSTSSDLVLLPNDDKFRNVPAEYILLIPARSIYEGGLLNQPSRLKVKKCKLKSLTVGSDGWLAHMKEIYEHDQRKKKEAQKEIDADIQWDTTPVRVINEDNAILEDLRYYVEAYNHSITISFNKANIERLYGPDAIMNNRPLK</sequence>
<organism evidence="2 3">
    <name type="scientific">Rhizophagus irregularis</name>
    <dbReference type="NCBI Taxonomy" id="588596"/>
    <lineage>
        <taxon>Eukaryota</taxon>
        <taxon>Fungi</taxon>
        <taxon>Fungi incertae sedis</taxon>
        <taxon>Mucoromycota</taxon>
        <taxon>Glomeromycotina</taxon>
        <taxon>Glomeromycetes</taxon>
        <taxon>Glomerales</taxon>
        <taxon>Glomeraceae</taxon>
        <taxon>Rhizophagus</taxon>
    </lineage>
</organism>
<dbReference type="Pfam" id="PF26638">
    <property type="entry name" value="DUF8211"/>
    <property type="match status" value="1"/>
</dbReference>
<protein>
    <recommendedName>
        <fullName evidence="1">DUF8211 domain-containing protein</fullName>
    </recommendedName>
</protein>
<dbReference type="EMBL" id="LLXL01000891">
    <property type="protein sequence ID" value="PKK68015.1"/>
    <property type="molecule type" value="Genomic_DNA"/>
</dbReference>
<proteinExistence type="predicted"/>
<accession>A0A2N1N283</accession>
<comment type="caution">
    <text evidence="2">The sequence shown here is derived from an EMBL/GenBank/DDBJ whole genome shotgun (WGS) entry which is preliminary data.</text>
</comment>
<evidence type="ECO:0000259" key="1">
    <source>
        <dbReference type="Pfam" id="PF26638"/>
    </source>
</evidence>
<dbReference type="AlphaFoldDB" id="A0A2N1N283"/>
<reference evidence="2 3" key="1">
    <citation type="submission" date="2016-04" db="EMBL/GenBank/DDBJ databases">
        <title>Genome analyses suggest a sexual origin of heterokaryosis in a supposedly ancient asexual fungus.</title>
        <authorList>
            <person name="Ropars J."/>
            <person name="Sedzielewska K."/>
            <person name="Noel J."/>
            <person name="Charron P."/>
            <person name="Farinelli L."/>
            <person name="Marton T."/>
            <person name="Kruger M."/>
            <person name="Pelin A."/>
            <person name="Brachmann A."/>
            <person name="Corradi N."/>
        </authorList>
    </citation>
    <scope>NUCLEOTIDE SEQUENCE [LARGE SCALE GENOMIC DNA]</scope>
    <source>
        <strain evidence="2 3">C2</strain>
    </source>
</reference>
<dbReference type="VEuPathDB" id="FungiDB:FUN_001180"/>
<reference evidence="2 3" key="2">
    <citation type="submission" date="2017-10" db="EMBL/GenBank/DDBJ databases">
        <title>Extensive intraspecific genome diversity in a model arbuscular mycorrhizal fungus.</title>
        <authorList>
            <person name="Chen E.C.H."/>
            <person name="Morin E."/>
            <person name="Baudet D."/>
            <person name="Noel J."/>
            <person name="Ndikumana S."/>
            <person name="Charron P."/>
            <person name="St-Onge C."/>
            <person name="Giorgi J."/>
            <person name="Grigoriev I.V."/>
            <person name="Roux C."/>
            <person name="Martin F.M."/>
            <person name="Corradi N."/>
        </authorList>
    </citation>
    <scope>NUCLEOTIDE SEQUENCE [LARGE SCALE GENOMIC DNA]</scope>
    <source>
        <strain evidence="2 3">C2</strain>
    </source>
</reference>
<dbReference type="Proteomes" id="UP000233469">
    <property type="component" value="Unassembled WGS sequence"/>
</dbReference>
<feature type="domain" description="DUF8211" evidence="1">
    <location>
        <begin position="39"/>
        <end position="105"/>
    </location>
</feature>
<gene>
    <name evidence="2" type="ORF">RhiirC2_782801</name>
</gene>
<name>A0A2N1N283_9GLOM</name>
<dbReference type="InterPro" id="IPR058524">
    <property type="entry name" value="DUF8211"/>
</dbReference>
<evidence type="ECO:0000313" key="2">
    <source>
        <dbReference type="EMBL" id="PKK68015.1"/>
    </source>
</evidence>